<dbReference type="InterPro" id="IPR027417">
    <property type="entry name" value="P-loop_NTPase"/>
</dbReference>
<dbReference type="InterPro" id="IPR001650">
    <property type="entry name" value="Helicase_C-like"/>
</dbReference>
<evidence type="ECO:0000259" key="4">
    <source>
        <dbReference type="PROSITE" id="PS51192"/>
    </source>
</evidence>
<dbReference type="AlphaFoldDB" id="A0A1L7LL78"/>
<dbReference type="GO" id="GO:0005524">
    <property type="term" value="F:ATP binding"/>
    <property type="evidence" value="ECO:0007669"/>
    <property type="project" value="UniProtKB-KW"/>
</dbReference>
<dbReference type="Pfam" id="PF00270">
    <property type="entry name" value="DEAD"/>
    <property type="match status" value="1"/>
</dbReference>
<feature type="domain" description="Helicase ATP-binding" evidence="4">
    <location>
        <begin position="107"/>
        <end position="257"/>
    </location>
</feature>
<dbReference type="Pfam" id="PF00271">
    <property type="entry name" value="Helicase_C"/>
    <property type="match status" value="1"/>
</dbReference>
<protein>
    <submittedName>
        <fullName evidence="6">Late competence protein</fullName>
    </submittedName>
</protein>
<keyword evidence="7" id="KW-1185">Reference proteome</keyword>
<sequence length="433" mass="49406">MENLENYYGRLLTENQMNSDLKKQAKTLPAMIKKPYYFICNRCGSQNNLDNTLPDGSIYCRACLVFGRLTSRDSLYYFEQKPFLKGQVLRWQGELTPFQKEVSDGLKKGVCHKENMLIHAVTGAGKTEMIYETLASILNQGGVVALASPRIDVCIELYKRLSRDFSCPISLLHGESEAYERSPLVIATTHQLLKFYQAFDLLIIDEVDAFPFVDNKVLYYAVDHCLKSDGVKVFLTATSTDQLDKQVKQGRLKKLHLVRRFHANPLVIPQPIWLNLSLEKLQKGKLPRSFLQQITIQRQSQFPLLIFFPNIEDGLTFAKSLQTYFPNEKIDFVSSLTIDRLEKVENFRKGKTQILVSTTILERGVTFPCVDVFVMVSNHYLFTKSSLVQIAGRVGRSADRPDGKLLFFHNGMNRAMKKAIMEIKAMNKKGGFT</sequence>
<name>A0A1L7LL78_9STRE</name>
<dbReference type="PROSITE" id="PS51192">
    <property type="entry name" value="HELICASE_ATP_BIND_1"/>
    <property type="match status" value="1"/>
</dbReference>
<dbReference type="Gene3D" id="3.40.50.300">
    <property type="entry name" value="P-loop containing nucleotide triphosphate hydrolases"/>
    <property type="match status" value="2"/>
</dbReference>
<dbReference type="GO" id="GO:0006302">
    <property type="term" value="P:double-strand break repair"/>
    <property type="evidence" value="ECO:0007669"/>
    <property type="project" value="TreeGrafter"/>
</dbReference>
<dbReference type="SUPFAM" id="SSF52540">
    <property type="entry name" value="P-loop containing nucleoside triphosphate hydrolases"/>
    <property type="match status" value="1"/>
</dbReference>
<evidence type="ECO:0000256" key="1">
    <source>
        <dbReference type="ARBA" id="ARBA00022741"/>
    </source>
</evidence>
<dbReference type="EMBL" id="AP014612">
    <property type="protein sequence ID" value="BAQ24878.1"/>
    <property type="molecule type" value="Genomic_DNA"/>
</dbReference>
<reference evidence="6 7" key="1">
    <citation type="journal article" date="2016" name="Microbiol. Immunol.">
        <title>Complete genome sequence of Streptococcus troglodytae TKU31 isolated from the oral cavity of a chimpanzee (Pan troglodytes).</title>
        <authorList>
            <person name="Okamoto M."/>
            <person name="Naito M."/>
            <person name="Miyanohara M."/>
            <person name="Imai S."/>
            <person name="Nomura Y."/>
            <person name="Saito W."/>
            <person name="Momoi Y."/>
            <person name="Takada K."/>
            <person name="Miyabe-Nishiwaki T."/>
            <person name="Tomonaga M."/>
            <person name="Hanada N."/>
        </authorList>
    </citation>
    <scope>NUCLEOTIDE SEQUENCE [LARGE SCALE GENOMIC DNA]</scope>
    <source>
        <strain evidence="7">TKU 31</strain>
    </source>
</reference>
<evidence type="ECO:0000256" key="2">
    <source>
        <dbReference type="ARBA" id="ARBA00022840"/>
    </source>
</evidence>
<proteinExistence type="predicted"/>
<dbReference type="GO" id="GO:0006270">
    <property type="term" value="P:DNA replication initiation"/>
    <property type="evidence" value="ECO:0007669"/>
    <property type="project" value="TreeGrafter"/>
</dbReference>
<keyword evidence="2" id="KW-0067">ATP-binding</keyword>
<evidence type="ECO:0000313" key="7">
    <source>
        <dbReference type="Proteomes" id="UP000217758"/>
    </source>
</evidence>
<keyword evidence="1" id="KW-0547">Nucleotide-binding</keyword>
<evidence type="ECO:0000259" key="5">
    <source>
        <dbReference type="PROSITE" id="PS51194"/>
    </source>
</evidence>
<evidence type="ECO:0000256" key="3">
    <source>
        <dbReference type="ARBA" id="ARBA00023125"/>
    </source>
</evidence>
<dbReference type="GO" id="GO:0006310">
    <property type="term" value="P:DNA recombination"/>
    <property type="evidence" value="ECO:0007669"/>
    <property type="project" value="TreeGrafter"/>
</dbReference>
<dbReference type="Proteomes" id="UP000217758">
    <property type="component" value="Chromosome"/>
</dbReference>
<dbReference type="SMART" id="SM00487">
    <property type="entry name" value="DEXDc"/>
    <property type="match status" value="1"/>
</dbReference>
<dbReference type="PROSITE" id="PS51194">
    <property type="entry name" value="HELICASE_CTER"/>
    <property type="match status" value="1"/>
</dbReference>
<dbReference type="SMART" id="SM00490">
    <property type="entry name" value="HELICc"/>
    <property type="match status" value="1"/>
</dbReference>
<dbReference type="InterPro" id="IPR011545">
    <property type="entry name" value="DEAD/DEAH_box_helicase_dom"/>
</dbReference>
<dbReference type="PANTHER" id="PTHR30580">
    <property type="entry name" value="PRIMOSOMAL PROTEIN N"/>
    <property type="match status" value="1"/>
</dbReference>
<dbReference type="KEGG" id="strg:SRT_16170"/>
<dbReference type="RefSeq" id="WP_128833685.1">
    <property type="nucleotide sequence ID" value="NZ_AP014612.1"/>
</dbReference>
<feature type="domain" description="Helicase C-terminal" evidence="5">
    <location>
        <begin position="290"/>
        <end position="433"/>
    </location>
</feature>
<dbReference type="GO" id="GO:0003677">
    <property type="term" value="F:DNA binding"/>
    <property type="evidence" value="ECO:0007669"/>
    <property type="project" value="UniProtKB-KW"/>
</dbReference>
<dbReference type="GO" id="GO:0043138">
    <property type="term" value="F:3'-5' DNA helicase activity"/>
    <property type="evidence" value="ECO:0007669"/>
    <property type="project" value="TreeGrafter"/>
</dbReference>
<dbReference type="PANTHER" id="PTHR30580:SF1">
    <property type="entry name" value="COMF OPERON PROTEIN 1"/>
    <property type="match status" value="1"/>
</dbReference>
<keyword evidence="3" id="KW-0238">DNA-binding</keyword>
<organism evidence="6 7">
    <name type="scientific">Streptococcus troglodytae</name>
    <dbReference type="NCBI Taxonomy" id="1111760"/>
    <lineage>
        <taxon>Bacteria</taxon>
        <taxon>Bacillati</taxon>
        <taxon>Bacillota</taxon>
        <taxon>Bacilli</taxon>
        <taxon>Lactobacillales</taxon>
        <taxon>Streptococcaceae</taxon>
        <taxon>Streptococcus</taxon>
    </lineage>
</organism>
<gene>
    <name evidence="6" type="primary">comF</name>
    <name evidence="6" type="ORF">SRT_16170</name>
</gene>
<dbReference type="InterPro" id="IPR014001">
    <property type="entry name" value="Helicase_ATP-bd"/>
</dbReference>
<accession>A0A1L7LL78</accession>
<dbReference type="CDD" id="cd17925">
    <property type="entry name" value="DEXDc_ComFA"/>
    <property type="match status" value="1"/>
</dbReference>
<evidence type="ECO:0000313" key="6">
    <source>
        <dbReference type="EMBL" id="BAQ24878.1"/>
    </source>
</evidence>